<dbReference type="PANTHER" id="PTHR35179">
    <property type="entry name" value="PROTEIN CBG02620"/>
    <property type="match status" value="1"/>
</dbReference>
<accession>A0A9W4JEC4</accession>
<protein>
    <recommendedName>
        <fullName evidence="4">Geranylgeranyl pyrophosphate synthetase</fullName>
    </recommendedName>
</protein>
<proteinExistence type="predicted"/>
<gene>
    <name evidence="2" type="ORF">PSALAMII_LOCUS7135</name>
</gene>
<evidence type="ECO:0000313" key="2">
    <source>
        <dbReference type="EMBL" id="CAG8394495.1"/>
    </source>
</evidence>
<dbReference type="Proteomes" id="UP001152649">
    <property type="component" value="Unassembled WGS sequence"/>
</dbReference>
<organism evidence="2 3">
    <name type="scientific">Penicillium salamii</name>
    <dbReference type="NCBI Taxonomy" id="1612424"/>
    <lineage>
        <taxon>Eukaryota</taxon>
        <taxon>Fungi</taxon>
        <taxon>Dikarya</taxon>
        <taxon>Ascomycota</taxon>
        <taxon>Pezizomycotina</taxon>
        <taxon>Eurotiomycetes</taxon>
        <taxon>Eurotiomycetidae</taxon>
        <taxon>Eurotiales</taxon>
        <taxon>Aspergillaceae</taxon>
        <taxon>Penicillium</taxon>
    </lineage>
</organism>
<feature type="region of interest" description="Disordered" evidence="1">
    <location>
        <begin position="1"/>
        <end position="36"/>
    </location>
</feature>
<dbReference type="PANTHER" id="PTHR35179:SF2">
    <property type="entry name" value="START DOMAIN-CONTAINING PROTEIN"/>
    <property type="match status" value="1"/>
</dbReference>
<dbReference type="EMBL" id="CAJVPG010000333">
    <property type="protein sequence ID" value="CAG8394495.1"/>
    <property type="molecule type" value="Genomic_DNA"/>
</dbReference>
<evidence type="ECO:0000313" key="3">
    <source>
        <dbReference type="Proteomes" id="UP001152649"/>
    </source>
</evidence>
<keyword evidence="3" id="KW-1185">Reference proteome</keyword>
<reference evidence="2" key="1">
    <citation type="submission" date="2021-07" db="EMBL/GenBank/DDBJ databases">
        <authorList>
            <person name="Branca A.L. A."/>
        </authorList>
    </citation>
    <scope>NUCLEOTIDE SEQUENCE</scope>
</reference>
<dbReference type="AlphaFoldDB" id="A0A9W4JEC4"/>
<evidence type="ECO:0000256" key="1">
    <source>
        <dbReference type="SAM" id="MobiDB-lite"/>
    </source>
</evidence>
<evidence type="ECO:0008006" key="4">
    <source>
        <dbReference type="Google" id="ProtNLM"/>
    </source>
</evidence>
<comment type="caution">
    <text evidence="2">The sequence shown here is derived from an EMBL/GenBank/DDBJ whole genome shotgun (WGS) entry which is preliminary data.</text>
</comment>
<sequence>MDSHGKKSYGYRAPGKGRGSRAQKSEIPLTPAPPLGDILATIEHDDLKETEDQAFDSARITETEYLTSYNWLSEGHRIIVPGEPPMWTPLSEPVRLRQDSGQYYRDLNAARHPSYPLEPMVQAIISDKPDISLRDIDIIACGGTLGNLLRFARRHAPSFRMLVEVVGNTVFFVRRANSPTELIPGVFGYGHTFPEAYTTWSQGARGWESHRRIMSYKLAGMRCLVRFEADGFLPELMPEDLGSGKENADQSSDTVEDLMSVMQGATISGMQPTTTTDVESKEIQILKKGRYIPQCGIFDLKTRSIRKISDDILKEEIPRLWIRQIPNFIIAYHSLGTFNDIRVQDVREELKKWEKAQQPDLIRFANLLQMIVAFVRSSANGKIEIEYQEGEQGLNLREQVGIVNNVLPSALMSLWED</sequence>
<name>A0A9W4JEC4_9EURO</name>
<dbReference type="OrthoDB" id="5393654at2759"/>